<protein>
    <recommendedName>
        <fullName evidence="4">DUF834 domain-containing protein</fullName>
    </recommendedName>
</protein>
<name>A0A6G1EQ08_9ORYZ</name>
<organism evidence="2 3">
    <name type="scientific">Oryza meyeriana var. granulata</name>
    <dbReference type="NCBI Taxonomy" id="110450"/>
    <lineage>
        <taxon>Eukaryota</taxon>
        <taxon>Viridiplantae</taxon>
        <taxon>Streptophyta</taxon>
        <taxon>Embryophyta</taxon>
        <taxon>Tracheophyta</taxon>
        <taxon>Spermatophyta</taxon>
        <taxon>Magnoliopsida</taxon>
        <taxon>Liliopsida</taxon>
        <taxon>Poales</taxon>
        <taxon>Poaceae</taxon>
        <taxon>BOP clade</taxon>
        <taxon>Oryzoideae</taxon>
        <taxon>Oryzeae</taxon>
        <taxon>Oryzinae</taxon>
        <taxon>Oryza</taxon>
        <taxon>Oryza meyeriana</taxon>
    </lineage>
</organism>
<dbReference type="AlphaFoldDB" id="A0A6G1EQ08"/>
<keyword evidence="3" id="KW-1185">Reference proteome</keyword>
<dbReference type="Proteomes" id="UP000479710">
    <property type="component" value="Unassembled WGS sequence"/>
</dbReference>
<accession>A0A6G1EQ08</accession>
<sequence>MAALRQAAAVVGERSQGGGREMTWPAVEIDGGRAGAEVMRDDGGSGPVVTKGGEEPEAC</sequence>
<comment type="caution">
    <text evidence="2">The sequence shown here is derived from an EMBL/GenBank/DDBJ whole genome shotgun (WGS) entry which is preliminary data.</text>
</comment>
<dbReference type="EMBL" id="SPHZ02000003">
    <property type="protein sequence ID" value="KAF0926672.1"/>
    <property type="molecule type" value="Genomic_DNA"/>
</dbReference>
<feature type="region of interest" description="Disordered" evidence="1">
    <location>
        <begin position="38"/>
        <end position="59"/>
    </location>
</feature>
<evidence type="ECO:0008006" key="4">
    <source>
        <dbReference type="Google" id="ProtNLM"/>
    </source>
</evidence>
<evidence type="ECO:0000256" key="1">
    <source>
        <dbReference type="SAM" id="MobiDB-lite"/>
    </source>
</evidence>
<evidence type="ECO:0000313" key="3">
    <source>
        <dbReference type="Proteomes" id="UP000479710"/>
    </source>
</evidence>
<reference evidence="2 3" key="1">
    <citation type="submission" date="2019-11" db="EMBL/GenBank/DDBJ databases">
        <title>Whole genome sequence of Oryza granulata.</title>
        <authorList>
            <person name="Li W."/>
        </authorList>
    </citation>
    <scope>NUCLEOTIDE SEQUENCE [LARGE SCALE GENOMIC DNA]</scope>
    <source>
        <strain evidence="3">cv. Menghai</strain>
        <tissue evidence="2">Leaf</tissue>
    </source>
</reference>
<feature type="region of interest" description="Disordered" evidence="1">
    <location>
        <begin position="1"/>
        <end position="25"/>
    </location>
</feature>
<gene>
    <name evidence="2" type="ORF">E2562_027113</name>
</gene>
<proteinExistence type="predicted"/>
<evidence type="ECO:0000313" key="2">
    <source>
        <dbReference type="EMBL" id="KAF0926672.1"/>
    </source>
</evidence>